<gene>
    <name evidence="5" type="ORF">TSOC_007879</name>
</gene>
<dbReference type="Gene3D" id="3.30.40.10">
    <property type="entry name" value="Zinc/RING finger domain, C3HC4 (zinc finger)"/>
    <property type="match status" value="1"/>
</dbReference>
<proteinExistence type="predicted"/>
<name>A0A2J7ZZW8_9CHLO</name>
<dbReference type="Proteomes" id="UP000236333">
    <property type="component" value="Unassembled WGS sequence"/>
</dbReference>
<keyword evidence="2" id="KW-0863">Zinc-finger</keyword>
<comment type="caution">
    <text evidence="5">The sequence shown here is derived from an EMBL/GenBank/DDBJ whole genome shotgun (WGS) entry which is preliminary data.</text>
</comment>
<keyword evidence="6" id="KW-1185">Reference proteome</keyword>
<keyword evidence="3" id="KW-0862">Zinc</keyword>
<dbReference type="InterPro" id="IPR013083">
    <property type="entry name" value="Znf_RING/FYVE/PHD"/>
</dbReference>
<evidence type="ECO:0000256" key="1">
    <source>
        <dbReference type="ARBA" id="ARBA00022723"/>
    </source>
</evidence>
<dbReference type="InterPro" id="IPR011016">
    <property type="entry name" value="Znf_RING-CH"/>
</dbReference>
<keyword evidence="1" id="KW-0479">Metal-binding</keyword>
<evidence type="ECO:0000259" key="4">
    <source>
        <dbReference type="Pfam" id="PF12906"/>
    </source>
</evidence>
<sequence>MATCSRECWICLDDTQGELKKPCACPRYAHLACLGRWQEFPSWVSSLTPRHLASFTASVQPWMSVVCGDQVHKIPVRPGPEGEAEFSARVKALFNFPPDSDFEVAFECKGPINDERLLLRGIQCFDAATHCAAITAAKSTLGGEGALPGI</sequence>
<dbReference type="OrthoDB" id="496970at2759"/>
<evidence type="ECO:0000313" key="6">
    <source>
        <dbReference type="Proteomes" id="UP000236333"/>
    </source>
</evidence>
<evidence type="ECO:0000256" key="3">
    <source>
        <dbReference type="ARBA" id="ARBA00022833"/>
    </source>
</evidence>
<dbReference type="AlphaFoldDB" id="A0A2J7ZZW8"/>
<dbReference type="EMBL" id="PGGS01000277">
    <property type="protein sequence ID" value="PNH05813.1"/>
    <property type="molecule type" value="Genomic_DNA"/>
</dbReference>
<evidence type="ECO:0000313" key="5">
    <source>
        <dbReference type="EMBL" id="PNH05813.1"/>
    </source>
</evidence>
<accession>A0A2J7ZZW8</accession>
<feature type="domain" description="RING-CH-type" evidence="4">
    <location>
        <begin position="8"/>
        <end position="39"/>
    </location>
</feature>
<dbReference type="GO" id="GO:0008270">
    <property type="term" value="F:zinc ion binding"/>
    <property type="evidence" value="ECO:0007669"/>
    <property type="project" value="UniProtKB-KW"/>
</dbReference>
<organism evidence="5 6">
    <name type="scientific">Tetrabaena socialis</name>
    <dbReference type="NCBI Taxonomy" id="47790"/>
    <lineage>
        <taxon>Eukaryota</taxon>
        <taxon>Viridiplantae</taxon>
        <taxon>Chlorophyta</taxon>
        <taxon>core chlorophytes</taxon>
        <taxon>Chlorophyceae</taxon>
        <taxon>CS clade</taxon>
        <taxon>Chlamydomonadales</taxon>
        <taxon>Tetrabaenaceae</taxon>
        <taxon>Tetrabaena</taxon>
    </lineage>
</organism>
<dbReference type="Pfam" id="PF12906">
    <property type="entry name" value="RINGv"/>
    <property type="match status" value="1"/>
</dbReference>
<reference evidence="5 6" key="1">
    <citation type="journal article" date="2017" name="Mol. Biol. Evol.">
        <title>The 4-celled Tetrabaena socialis nuclear genome reveals the essential components for genetic control of cell number at the origin of multicellularity in the volvocine lineage.</title>
        <authorList>
            <person name="Featherston J."/>
            <person name="Arakaki Y."/>
            <person name="Hanschen E.R."/>
            <person name="Ferris P.J."/>
            <person name="Michod R.E."/>
            <person name="Olson B.J.S.C."/>
            <person name="Nozaki H."/>
            <person name="Durand P.M."/>
        </authorList>
    </citation>
    <scope>NUCLEOTIDE SEQUENCE [LARGE SCALE GENOMIC DNA]</scope>
    <source>
        <strain evidence="5 6">NIES-571</strain>
    </source>
</reference>
<protein>
    <recommendedName>
        <fullName evidence="4">RING-CH-type domain-containing protein</fullName>
    </recommendedName>
</protein>
<evidence type="ECO:0000256" key="2">
    <source>
        <dbReference type="ARBA" id="ARBA00022771"/>
    </source>
</evidence>
<dbReference type="SUPFAM" id="SSF57850">
    <property type="entry name" value="RING/U-box"/>
    <property type="match status" value="1"/>
</dbReference>